<sequence>MASATMDLWNLDFQQFNGGELMDALEPFMKLDQNYQNTLPYSSPSTSYPSPTQQQSGFYPDPSFTHDPFFNPQPVSSFGLNQLTPSQIHQIQAQINLPNFNTNYLGPKPVTMKQTGSGSSESSSSGGSSPVSELSELSFPDFTAEDGGAWDASDCFSLEKYPSYEIDWGSI</sequence>
<name>A0A2U1M869_ARTAN</name>
<keyword evidence="1" id="KW-0010">Activator</keyword>
<proteinExistence type="inferred from homology"/>
<dbReference type="PANTHER" id="PTHR31657">
    <property type="entry name" value="ETHYLENE-RESPONSIVE TRANSCRIPTION FACTOR ERF061"/>
    <property type="match status" value="1"/>
</dbReference>
<dbReference type="GO" id="GO:0005634">
    <property type="term" value="C:nucleus"/>
    <property type="evidence" value="ECO:0007669"/>
    <property type="project" value="TreeGrafter"/>
</dbReference>
<dbReference type="AlphaFoldDB" id="A0A2U1M869"/>
<gene>
    <name evidence="4" type="ORF">CTI12_AA407160</name>
</gene>
<comment type="caution">
    <text evidence="4">The sequence shown here is derived from an EMBL/GenBank/DDBJ whole genome shotgun (WGS) entry which is preliminary data.</text>
</comment>
<feature type="region of interest" description="Disordered" evidence="3">
    <location>
        <begin position="40"/>
        <end position="65"/>
    </location>
</feature>
<evidence type="ECO:0000313" key="5">
    <source>
        <dbReference type="Proteomes" id="UP000245207"/>
    </source>
</evidence>
<feature type="compositionally biased region" description="Low complexity" evidence="3">
    <location>
        <begin position="40"/>
        <end position="56"/>
    </location>
</feature>
<protein>
    <submittedName>
        <fullName evidence="4">Ethylene response factor DREB1-1</fullName>
    </submittedName>
</protein>
<comment type="similarity">
    <text evidence="2">Belongs to the AP2/ERF transcription factor family. ERF subfamily.</text>
</comment>
<evidence type="ECO:0000313" key="4">
    <source>
        <dbReference type="EMBL" id="PWA57453.1"/>
    </source>
</evidence>
<reference evidence="4 5" key="1">
    <citation type="journal article" date="2018" name="Mol. Plant">
        <title>The genome of Artemisia annua provides insight into the evolution of Asteraceae family and artemisinin biosynthesis.</title>
        <authorList>
            <person name="Shen Q."/>
            <person name="Zhang L."/>
            <person name="Liao Z."/>
            <person name="Wang S."/>
            <person name="Yan T."/>
            <person name="Shi P."/>
            <person name="Liu M."/>
            <person name="Fu X."/>
            <person name="Pan Q."/>
            <person name="Wang Y."/>
            <person name="Lv Z."/>
            <person name="Lu X."/>
            <person name="Zhang F."/>
            <person name="Jiang W."/>
            <person name="Ma Y."/>
            <person name="Chen M."/>
            <person name="Hao X."/>
            <person name="Li L."/>
            <person name="Tang Y."/>
            <person name="Lv G."/>
            <person name="Zhou Y."/>
            <person name="Sun X."/>
            <person name="Brodelius P.E."/>
            <person name="Rose J.K.C."/>
            <person name="Tang K."/>
        </authorList>
    </citation>
    <scope>NUCLEOTIDE SEQUENCE [LARGE SCALE GENOMIC DNA]</scope>
    <source>
        <strain evidence="5">cv. Huhao1</strain>
        <tissue evidence="4">Leaf</tissue>
    </source>
</reference>
<keyword evidence="5" id="KW-1185">Reference proteome</keyword>
<feature type="region of interest" description="Disordered" evidence="3">
    <location>
        <begin position="106"/>
        <end position="145"/>
    </location>
</feature>
<evidence type="ECO:0000256" key="2">
    <source>
        <dbReference type="ARBA" id="ARBA00024343"/>
    </source>
</evidence>
<evidence type="ECO:0000256" key="3">
    <source>
        <dbReference type="SAM" id="MobiDB-lite"/>
    </source>
</evidence>
<dbReference type="PANTHER" id="PTHR31657:SF73">
    <property type="entry name" value="OS02G0752800 PROTEIN"/>
    <property type="match status" value="1"/>
</dbReference>
<feature type="compositionally biased region" description="Low complexity" evidence="3">
    <location>
        <begin position="116"/>
        <end position="138"/>
    </location>
</feature>
<dbReference type="GO" id="GO:0043565">
    <property type="term" value="F:sequence-specific DNA binding"/>
    <property type="evidence" value="ECO:0007669"/>
    <property type="project" value="TreeGrafter"/>
</dbReference>
<dbReference type="STRING" id="35608.A0A2U1M869"/>
<accession>A0A2U1M869</accession>
<evidence type="ECO:0000256" key="1">
    <source>
        <dbReference type="ARBA" id="ARBA00023159"/>
    </source>
</evidence>
<dbReference type="InterPro" id="IPR051758">
    <property type="entry name" value="ERF/AP2-like"/>
</dbReference>
<dbReference type="EMBL" id="PKPP01006158">
    <property type="protein sequence ID" value="PWA57453.1"/>
    <property type="molecule type" value="Genomic_DNA"/>
</dbReference>
<dbReference type="Proteomes" id="UP000245207">
    <property type="component" value="Unassembled WGS sequence"/>
</dbReference>
<organism evidence="4 5">
    <name type="scientific">Artemisia annua</name>
    <name type="common">Sweet wormwood</name>
    <dbReference type="NCBI Taxonomy" id="35608"/>
    <lineage>
        <taxon>Eukaryota</taxon>
        <taxon>Viridiplantae</taxon>
        <taxon>Streptophyta</taxon>
        <taxon>Embryophyta</taxon>
        <taxon>Tracheophyta</taxon>
        <taxon>Spermatophyta</taxon>
        <taxon>Magnoliopsida</taxon>
        <taxon>eudicotyledons</taxon>
        <taxon>Gunneridae</taxon>
        <taxon>Pentapetalae</taxon>
        <taxon>asterids</taxon>
        <taxon>campanulids</taxon>
        <taxon>Asterales</taxon>
        <taxon>Asteraceae</taxon>
        <taxon>Asteroideae</taxon>
        <taxon>Anthemideae</taxon>
        <taxon>Artemisiinae</taxon>
        <taxon>Artemisia</taxon>
    </lineage>
</organism>